<organism evidence="1 2">
    <name type="scientific">Candidatus Nomurabacteria bacterium RIFCSPLOWO2_01_FULL_36_10b</name>
    <dbReference type="NCBI Taxonomy" id="1801766"/>
    <lineage>
        <taxon>Bacteria</taxon>
        <taxon>Candidatus Nomuraibacteriota</taxon>
    </lineage>
</organism>
<gene>
    <name evidence="1" type="ORF">A2997_00940</name>
</gene>
<protein>
    <recommendedName>
        <fullName evidence="3">Transcriptional regulator</fullName>
    </recommendedName>
</protein>
<sequence>MEKLATIFDSSARVKIMRLFLFSPDTPFDAPSITERSKVNRPIARKEVSTLLHVGFLKPKSYTKFILLKSRRISAKRKSVSKKVTGWILNKDFPLVEPLRSLLIDSELIHTQELQNRFSVAGSIKMLVLSGIFMKNYEQGVDVIIVGDKLNAKKLSRVMSNLEAEVGKELRYSVFTPAEFQYRLQMYDQHLLDVFSSPHERVVDKLGLPLET</sequence>
<name>A0A1F6WPD4_9BACT</name>
<dbReference type="Proteomes" id="UP000179448">
    <property type="component" value="Unassembled WGS sequence"/>
</dbReference>
<evidence type="ECO:0000313" key="2">
    <source>
        <dbReference type="Proteomes" id="UP000179448"/>
    </source>
</evidence>
<dbReference type="STRING" id="1801766.A2997_00940"/>
<evidence type="ECO:0008006" key="3">
    <source>
        <dbReference type="Google" id="ProtNLM"/>
    </source>
</evidence>
<proteinExistence type="predicted"/>
<evidence type="ECO:0000313" key="1">
    <source>
        <dbReference type="EMBL" id="OGI83748.1"/>
    </source>
</evidence>
<dbReference type="AlphaFoldDB" id="A0A1F6WPD4"/>
<accession>A0A1F6WPD4</accession>
<dbReference type="EMBL" id="MFUQ01000012">
    <property type="protein sequence ID" value="OGI83748.1"/>
    <property type="molecule type" value="Genomic_DNA"/>
</dbReference>
<comment type="caution">
    <text evidence="1">The sequence shown here is derived from an EMBL/GenBank/DDBJ whole genome shotgun (WGS) entry which is preliminary data.</text>
</comment>
<reference evidence="1 2" key="1">
    <citation type="journal article" date="2016" name="Nat. Commun.">
        <title>Thousands of microbial genomes shed light on interconnected biogeochemical processes in an aquifer system.</title>
        <authorList>
            <person name="Anantharaman K."/>
            <person name="Brown C.T."/>
            <person name="Hug L.A."/>
            <person name="Sharon I."/>
            <person name="Castelle C.J."/>
            <person name="Probst A.J."/>
            <person name="Thomas B.C."/>
            <person name="Singh A."/>
            <person name="Wilkins M.J."/>
            <person name="Karaoz U."/>
            <person name="Brodie E.L."/>
            <person name="Williams K.H."/>
            <person name="Hubbard S.S."/>
            <person name="Banfield J.F."/>
        </authorList>
    </citation>
    <scope>NUCLEOTIDE SEQUENCE [LARGE SCALE GENOMIC DNA]</scope>
</reference>